<dbReference type="PANTHER" id="PTHR19923:SF0">
    <property type="entry name" value="PLEIOTROPIC REGULATOR 1"/>
    <property type="match status" value="1"/>
</dbReference>
<organism evidence="9 10">
    <name type="scientific">Ascoidea rubescens DSM 1968</name>
    <dbReference type="NCBI Taxonomy" id="1344418"/>
    <lineage>
        <taxon>Eukaryota</taxon>
        <taxon>Fungi</taxon>
        <taxon>Dikarya</taxon>
        <taxon>Ascomycota</taxon>
        <taxon>Saccharomycotina</taxon>
        <taxon>Saccharomycetes</taxon>
        <taxon>Ascoideaceae</taxon>
        <taxon>Ascoidea</taxon>
    </lineage>
</organism>
<dbReference type="STRING" id="1344418.A0A1D2VG70"/>
<evidence type="ECO:0000256" key="5">
    <source>
        <dbReference type="ARBA" id="ARBA00025726"/>
    </source>
</evidence>
<feature type="repeat" description="WD" evidence="7">
    <location>
        <begin position="297"/>
        <end position="319"/>
    </location>
</feature>
<feature type="repeat" description="WD" evidence="7">
    <location>
        <begin position="235"/>
        <end position="276"/>
    </location>
</feature>
<dbReference type="Proteomes" id="UP000095038">
    <property type="component" value="Unassembled WGS sequence"/>
</dbReference>
<keyword evidence="4 8" id="KW-0508">mRNA splicing</keyword>
<dbReference type="PROSITE" id="PS00678">
    <property type="entry name" value="WD_REPEATS_1"/>
    <property type="match status" value="2"/>
</dbReference>
<dbReference type="GeneID" id="30963436"/>
<protein>
    <recommendedName>
        <fullName evidence="6 8">Pre-mRNA-splicing factor PRP46</fullName>
    </recommendedName>
    <alternativeName>
        <fullName evidence="8">Pre-mRNA-processing protein 46</fullName>
    </alternativeName>
</protein>
<sequence>LVRNQRLNSRRKSKAHPNWKLLSVIVGHSGWVRSLAVEPDNQWFASGSVDSTMKIWDLASRKLKLTLTGHIMAVRDIKISDRHTYMFSCSEDKTVKCWDLEKNKIIRDYHGHLSAVYSMDIHPTLDIIATGGRDASVRVWDIRSRIPIFVLTGHRSNVTNVKCRSTDPQIISTSMDGTTRLWDLKAGKTIKTLTYHQKSIRGFAVNPVDDTFVTASSGEIKHFKFPEGDFIQDFTPNHDSIINTLSVNGDDEILFSGGDDGSMCFYDWNSGTQFQKMQTTKMPGSIESESGIFTSCFDKTGLRLITGEADKTVKIWGPE</sequence>
<dbReference type="PRINTS" id="PR00320">
    <property type="entry name" value="GPROTEINBRPT"/>
</dbReference>
<dbReference type="InterPro" id="IPR015943">
    <property type="entry name" value="WD40/YVTN_repeat-like_dom_sf"/>
</dbReference>
<comment type="similarity">
    <text evidence="5 8">Belongs to the WD repeat PRL1/PRL2 family.</text>
</comment>
<dbReference type="EMBL" id="KV454481">
    <property type="protein sequence ID" value="ODV60678.1"/>
    <property type="molecule type" value="Genomic_DNA"/>
</dbReference>
<dbReference type="GO" id="GO:0071013">
    <property type="term" value="C:catalytic step 2 spliceosome"/>
    <property type="evidence" value="ECO:0007669"/>
    <property type="project" value="TreeGrafter"/>
</dbReference>
<dbReference type="GO" id="GO:0071011">
    <property type="term" value="C:precatalytic spliceosome"/>
    <property type="evidence" value="ECO:0007669"/>
    <property type="project" value="TreeGrafter"/>
</dbReference>
<keyword evidence="2 8" id="KW-0747">Spliceosome</keyword>
<dbReference type="InterPro" id="IPR045241">
    <property type="entry name" value="Prp46/PLRG1-like"/>
</dbReference>
<feature type="repeat" description="WD" evidence="7">
    <location>
        <begin position="151"/>
        <end position="192"/>
    </location>
</feature>
<dbReference type="SUPFAM" id="SSF50978">
    <property type="entry name" value="WD40 repeat-like"/>
    <property type="match status" value="1"/>
</dbReference>
<evidence type="ECO:0000256" key="4">
    <source>
        <dbReference type="ARBA" id="ARBA00023187"/>
    </source>
</evidence>
<feature type="non-terminal residue" evidence="9">
    <location>
        <position position="1"/>
    </location>
</feature>
<feature type="repeat" description="WD" evidence="7">
    <location>
        <begin position="67"/>
        <end position="108"/>
    </location>
</feature>
<evidence type="ECO:0000256" key="2">
    <source>
        <dbReference type="ARBA" id="ARBA00022728"/>
    </source>
</evidence>
<dbReference type="GO" id="GO:0000974">
    <property type="term" value="C:Prp19 complex"/>
    <property type="evidence" value="ECO:0007669"/>
    <property type="project" value="EnsemblFungi"/>
</dbReference>
<comment type="function">
    <text evidence="8">Involved in pre-mRNA splicing and required for cell cycle progression at G2/M.</text>
</comment>
<dbReference type="PROSITE" id="PS50294">
    <property type="entry name" value="WD_REPEATS_REGION"/>
    <property type="match status" value="5"/>
</dbReference>
<evidence type="ECO:0000256" key="3">
    <source>
        <dbReference type="ARBA" id="ARBA00022737"/>
    </source>
</evidence>
<dbReference type="OrthoDB" id="10256122at2759"/>
<evidence type="ECO:0000313" key="10">
    <source>
        <dbReference type="Proteomes" id="UP000095038"/>
    </source>
</evidence>
<evidence type="ECO:0000313" key="9">
    <source>
        <dbReference type="EMBL" id="ODV60678.1"/>
    </source>
</evidence>
<dbReference type="InterPro" id="IPR019775">
    <property type="entry name" value="WD40_repeat_CS"/>
</dbReference>
<dbReference type="InterPro" id="IPR020472">
    <property type="entry name" value="WD40_PAC1"/>
</dbReference>
<evidence type="ECO:0000256" key="1">
    <source>
        <dbReference type="ARBA" id="ARBA00022574"/>
    </source>
</evidence>
<accession>A0A1D2VG70</accession>
<keyword evidence="3 8" id="KW-0677">Repeat</keyword>
<reference evidence="10" key="1">
    <citation type="submission" date="2016-05" db="EMBL/GenBank/DDBJ databases">
        <title>Comparative genomics of biotechnologically important yeasts.</title>
        <authorList>
            <consortium name="DOE Joint Genome Institute"/>
            <person name="Riley R."/>
            <person name="Haridas S."/>
            <person name="Wolfe K.H."/>
            <person name="Lopes M.R."/>
            <person name="Hittinger C.T."/>
            <person name="Goker M."/>
            <person name="Salamov A."/>
            <person name="Wisecaver J."/>
            <person name="Long T.M."/>
            <person name="Aerts A.L."/>
            <person name="Barry K."/>
            <person name="Choi C."/>
            <person name="Clum A."/>
            <person name="Coughlan A.Y."/>
            <person name="Deshpande S."/>
            <person name="Douglass A.P."/>
            <person name="Hanson S.J."/>
            <person name="Klenk H.-P."/>
            <person name="Labutti K."/>
            <person name="Lapidus A."/>
            <person name="Lindquist E."/>
            <person name="Lipzen A."/>
            <person name="Meier-Kolthoff J.P."/>
            <person name="Ohm R.A."/>
            <person name="Otillar R.P."/>
            <person name="Pangilinan J."/>
            <person name="Peng Y."/>
            <person name="Rokas A."/>
            <person name="Rosa C.A."/>
            <person name="Scheuner C."/>
            <person name="Sibirny A.A."/>
            <person name="Slot J.C."/>
            <person name="Stielow J.B."/>
            <person name="Sun H."/>
            <person name="Kurtzman C.P."/>
            <person name="Blackwell M."/>
            <person name="Grigoriev I.V."/>
            <person name="Jeffries T.W."/>
        </authorList>
    </citation>
    <scope>NUCLEOTIDE SEQUENCE [LARGE SCALE GENOMIC DNA]</scope>
    <source>
        <strain evidence="10">DSM 1968</strain>
    </source>
</reference>
<evidence type="ECO:0000256" key="8">
    <source>
        <dbReference type="RuleBase" id="RU369036"/>
    </source>
</evidence>
<dbReference type="FunCoup" id="A0A1D2VG70">
    <property type="interactions" value="975"/>
</dbReference>
<keyword evidence="8" id="KW-0507">mRNA processing</keyword>
<dbReference type="InParanoid" id="A0A1D2VG70"/>
<gene>
    <name evidence="9" type="ORF">ASCRUDRAFT_23675</name>
</gene>
<feature type="non-terminal residue" evidence="9">
    <location>
        <position position="319"/>
    </location>
</feature>
<dbReference type="AlphaFoldDB" id="A0A1D2VG70"/>
<keyword evidence="8" id="KW-0539">Nucleus</keyword>
<dbReference type="Pfam" id="PF00400">
    <property type="entry name" value="WD40"/>
    <property type="match status" value="7"/>
</dbReference>
<dbReference type="PANTHER" id="PTHR19923">
    <property type="entry name" value="WD40 REPEAT PROTEINPRL1/PRL2-RELATED"/>
    <property type="match status" value="1"/>
</dbReference>
<feature type="repeat" description="WD" evidence="7">
    <location>
        <begin position="25"/>
        <end position="66"/>
    </location>
</feature>
<dbReference type="PROSITE" id="PS50082">
    <property type="entry name" value="WD_REPEATS_2"/>
    <property type="match status" value="6"/>
</dbReference>
<keyword evidence="10" id="KW-1185">Reference proteome</keyword>
<dbReference type="FunFam" id="2.130.10.10:FF:000012">
    <property type="entry name" value="Putative pleiotropic regulator 1"/>
    <property type="match status" value="1"/>
</dbReference>
<evidence type="ECO:0000256" key="6">
    <source>
        <dbReference type="ARBA" id="ARBA00026147"/>
    </source>
</evidence>
<comment type="subunit">
    <text evidence="8">Associated with the spliceosome.</text>
</comment>
<proteinExistence type="inferred from homology"/>
<dbReference type="InterPro" id="IPR001680">
    <property type="entry name" value="WD40_rpt"/>
</dbReference>
<keyword evidence="1 7" id="KW-0853">WD repeat</keyword>
<dbReference type="GO" id="GO:0000398">
    <property type="term" value="P:mRNA splicing, via spliceosome"/>
    <property type="evidence" value="ECO:0007669"/>
    <property type="project" value="UniProtKB-UniRule"/>
</dbReference>
<feature type="repeat" description="WD" evidence="7">
    <location>
        <begin position="109"/>
        <end position="144"/>
    </location>
</feature>
<name>A0A1D2VG70_9ASCO</name>
<dbReference type="RefSeq" id="XP_020046985.1">
    <property type="nucleotide sequence ID" value="XM_020189800.1"/>
</dbReference>
<comment type="subcellular location">
    <subcellularLocation>
        <location evidence="8">Nucleus</location>
    </subcellularLocation>
</comment>
<dbReference type="Gene3D" id="2.130.10.10">
    <property type="entry name" value="YVTN repeat-like/Quinoprotein amine dehydrogenase"/>
    <property type="match status" value="1"/>
</dbReference>
<dbReference type="CDD" id="cd00200">
    <property type="entry name" value="WD40"/>
    <property type="match status" value="1"/>
</dbReference>
<dbReference type="InterPro" id="IPR036322">
    <property type="entry name" value="WD40_repeat_dom_sf"/>
</dbReference>
<evidence type="ECO:0000256" key="7">
    <source>
        <dbReference type="PROSITE-ProRule" id="PRU00221"/>
    </source>
</evidence>
<dbReference type="SMART" id="SM00320">
    <property type="entry name" value="WD40"/>
    <property type="match status" value="7"/>
</dbReference>